<feature type="region of interest" description="Disordered" evidence="3">
    <location>
        <begin position="1"/>
        <end position="132"/>
    </location>
</feature>
<dbReference type="Pfam" id="PF09728">
    <property type="entry name" value="Taxilin"/>
    <property type="match status" value="1"/>
</dbReference>
<evidence type="ECO:0000256" key="1">
    <source>
        <dbReference type="ARBA" id="ARBA00009550"/>
    </source>
</evidence>
<protein>
    <recommendedName>
        <fullName evidence="6">Taxilin beta</fullName>
    </recommendedName>
</protein>
<dbReference type="PANTHER" id="PTHR16127">
    <property type="entry name" value="TAXILIN"/>
    <property type="match status" value="1"/>
</dbReference>
<organism evidence="4 5">
    <name type="scientific">Felis catus</name>
    <name type="common">Cat</name>
    <name type="synonym">Felis silvestris catus</name>
    <dbReference type="NCBI Taxonomy" id="9685"/>
    <lineage>
        <taxon>Eukaryota</taxon>
        <taxon>Metazoa</taxon>
        <taxon>Chordata</taxon>
        <taxon>Craniata</taxon>
        <taxon>Vertebrata</taxon>
        <taxon>Euteleostomi</taxon>
        <taxon>Mammalia</taxon>
        <taxon>Eutheria</taxon>
        <taxon>Laurasiatheria</taxon>
        <taxon>Carnivora</taxon>
        <taxon>Feliformia</taxon>
        <taxon>Felidae</taxon>
        <taxon>Felinae</taxon>
        <taxon>Felis</taxon>
    </lineage>
</organism>
<proteinExistence type="inferred from homology"/>
<comment type="similarity">
    <text evidence="1">Belongs to the taxilin family.</text>
</comment>
<feature type="region of interest" description="Disordered" evidence="3">
    <location>
        <begin position="420"/>
        <end position="444"/>
    </location>
</feature>
<keyword evidence="2" id="KW-0175">Coiled coil</keyword>
<evidence type="ECO:0000313" key="4">
    <source>
        <dbReference type="Ensembl" id="ENSFCTP00005012703.1"/>
    </source>
</evidence>
<feature type="coiled-coil region" evidence="2">
    <location>
        <begin position="342"/>
        <end position="369"/>
    </location>
</feature>
<gene>
    <name evidence="4" type="primary">TXLNB</name>
</gene>
<evidence type="ECO:0000256" key="2">
    <source>
        <dbReference type="SAM" id="Coils"/>
    </source>
</evidence>
<dbReference type="GeneTree" id="ENSGT00940000157418"/>
<dbReference type="InterPro" id="IPR026183">
    <property type="entry name" value="Taxilin_fam"/>
</dbReference>
<dbReference type="PANTHER" id="PTHR16127:SF10">
    <property type="entry name" value="BETA-TAXILIN"/>
    <property type="match status" value="1"/>
</dbReference>
<feature type="compositionally biased region" description="Basic and acidic residues" evidence="3">
    <location>
        <begin position="78"/>
        <end position="98"/>
    </location>
</feature>
<accession>A0ABI7WR17</accession>
<feature type="compositionally biased region" description="Polar residues" evidence="3">
    <location>
        <begin position="1"/>
        <end position="29"/>
    </location>
</feature>
<keyword evidence="5" id="KW-1185">Reference proteome</keyword>
<sequence length="649" mass="72295">MEMNQSVQLSGEPQSTPPGDNSLPTQNGLEKQDEKDSSTLLQAPEEKAGMQSEQGAHDISEELNRQLEDIINTYGSATEKEGPTKAKEQPENTEPPDHEDGDCDEATEEIEREPTASGEPATAKEPVSNKEQKLEKKILKGLGKEGNLLMQTLTKLQTPEEKFDFLFKKYAELLDEHRTEQKKLKLLQKKQVQMQKEKDQLQGEHSRAILARSKLESLCRELQRHNKTLKEETLQRAREEEEKRKEITSHFQTTLTDIQAQIEQQSERNMKLCQENTELAEKLKSIIDQYELREELLNQAAEWKLQAKVLKEQETVLQAQLTLYSGRFEEFQNTLTKSNEVFATFKQEMDKTTKKMKKLEKDTATWKARFENCNKALLDMIEEKALRAKEYECFVMKIGRLENLCRALQEERNELYKKIREAKMPEKDDQSQHTSDEELESAVSVGGEVDAEEADSVHNAVKNLATAFMVIRHPESTFEQSKEVPPESSSPQGVGDSALKEPEQSPLSPLCHSEISLPPPTPQAEAEGGNEAEPPPRPSNPPSGPGSAAELQDQGLLTAAQADQQPQKPEAEASSQAPQSPAEASLPVMEANGPAPPPTAGEQILVGELGCGPSRQPPPLEAAALRPPTGVSVEPQLPQVADTNLEGVD</sequence>
<feature type="compositionally biased region" description="Low complexity" evidence="3">
    <location>
        <begin position="572"/>
        <end position="585"/>
    </location>
</feature>
<feature type="compositionally biased region" description="Basic and acidic residues" evidence="3">
    <location>
        <begin position="476"/>
        <end position="485"/>
    </location>
</feature>
<feature type="compositionally biased region" description="Basic and acidic residues" evidence="3">
    <location>
        <begin position="55"/>
        <end position="68"/>
    </location>
</feature>
<dbReference type="Ensembl" id="ENSFCTT00005019328.1">
    <property type="protein sequence ID" value="ENSFCTP00005012703.1"/>
    <property type="gene ID" value="ENSFCTG00005006972.1"/>
</dbReference>
<feature type="compositionally biased region" description="Acidic residues" evidence="3">
    <location>
        <begin position="99"/>
        <end position="111"/>
    </location>
</feature>
<reference evidence="4" key="2">
    <citation type="submission" date="2025-08" db="UniProtKB">
        <authorList>
            <consortium name="Ensembl"/>
        </authorList>
    </citation>
    <scope>IDENTIFICATION</scope>
    <source>
        <strain evidence="4">breed Abyssinian</strain>
    </source>
</reference>
<evidence type="ECO:0000256" key="3">
    <source>
        <dbReference type="SAM" id="MobiDB-lite"/>
    </source>
</evidence>
<feature type="compositionally biased region" description="Low complexity" evidence="3">
    <location>
        <begin position="523"/>
        <end position="532"/>
    </location>
</feature>
<evidence type="ECO:0000313" key="5">
    <source>
        <dbReference type="Proteomes" id="UP000823872"/>
    </source>
</evidence>
<feature type="compositionally biased region" description="Pro residues" evidence="3">
    <location>
        <begin position="533"/>
        <end position="544"/>
    </location>
</feature>
<reference evidence="4 5" key="1">
    <citation type="submission" date="2021-02" db="EMBL/GenBank/DDBJ databases">
        <title>Safari Cat Assemblies.</title>
        <authorList>
            <person name="Bredemeyer K.R."/>
            <person name="Murphy W.J."/>
        </authorList>
    </citation>
    <scope>NUCLEOTIDE SEQUENCE [LARGE SCALE GENOMIC DNA]</scope>
</reference>
<reference evidence="4" key="3">
    <citation type="submission" date="2025-09" db="UniProtKB">
        <authorList>
            <consortium name="Ensembl"/>
        </authorList>
    </citation>
    <scope>IDENTIFICATION</scope>
    <source>
        <strain evidence="4">breed Abyssinian</strain>
    </source>
</reference>
<feature type="region of interest" description="Disordered" evidence="3">
    <location>
        <begin position="476"/>
        <end position="649"/>
    </location>
</feature>
<name>A0ABI7WR17_FELCA</name>
<dbReference type="Proteomes" id="UP000823872">
    <property type="component" value="Chromosome B2"/>
</dbReference>
<feature type="compositionally biased region" description="Basic and acidic residues" evidence="3">
    <location>
        <begin position="420"/>
        <end position="436"/>
    </location>
</feature>
<feature type="coiled-coil region" evidence="2">
    <location>
        <begin position="170"/>
        <end position="313"/>
    </location>
</feature>
<evidence type="ECO:0008006" key="6">
    <source>
        <dbReference type="Google" id="ProtNLM"/>
    </source>
</evidence>